<protein>
    <submittedName>
        <fullName evidence="3">Phosphodiester glycosidase family protein</fullName>
    </submittedName>
</protein>
<dbReference type="PROSITE" id="PS51257">
    <property type="entry name" value="PROKAR_LIPOPROTEIN"/>
    <property type="match status" value="1"/>
</dbReference>
<dbReference type="Pfam" id="PF09992">
    <property type="entry name" value="NAGPA"/>
    <property type="match status" value="1"/>
</dbReference>
<accession>A0AAW8JAJ3</accession>
<evidence type="ECO:0000256" key="1">
    <source>
        <dbReference type="SAM" id="SignalP"/>
    </source>
</evidence>
<feature type="signal peptide" evidence="1">
    <location>
        <begin position="1"/>
        <end position="24"/>
    </location>
</feature>
<dbReference type="RefSeq" id="WP_308974575.1">
    <property type="nucleotide sequence ID" value="NZ_JAVIDL010000059.1"/>
</dbReference>
<evidence type="ECO:0000259" key="2">
    <source>
        <dbReference type="Pfam" id="PF09992"/>
    </source>
</evidence>
<evidence type="ECO:0000313" key="3">
    <source>
        <dbReference type="EMBL" id="MDQ8937231.1"/>
    </source>
</evidence>
<dbReference type="InterPro" id="IPR018711">
    <property type="entry name" value="NAGPA"/>
</dbReference>
<dbReference type="GO" id="GO:0016798">
    <property type="term" value="F:hydrolase activity, acting on glycosyl bonds"/>
    <property type="evidence" value="ECO:0007669"/>
    <property type="project" value="UniProtKB-KW"/>
</dbReference>
<dbReference type="Proteomes" id="UP001243844">
    <property type="component" value="Unassembled WGS sequence"/>
</dbReference>
<comment type="caution">
    <text evidence="3">The sequence shown here is derived from an EMBL/GenBank/DDBJ whole genome shotgun (WGS) entry which is preliminary data.</text>
</comment>
<gene>
    <name evidence="3" type="ORF">RFH47_16070</name>
</gene>
<dbReference type="EMBL" id="JAVIDL010000059">
    <property type="protein sequence ID" value="MDQ8937231.1"/>
    <property type="molecule type" value="Genomic_DNA"/>
</dbReference>
<reference evidence="3" key="1">
    <citation type="submission" date="2023-08" db="EMBL/GenBank/DDBJ databases">
        <title>Emergence of clinically-relevant ST2 carbapenem-resistant Acinetobacter baumannii strains in hospital sewages in Zhejiang, East of China.</title>
        <authorList>
            <person name="Kaichao C."/>
            <person name="Zhang R."/>
        </authorList>
    </citation>
    <scope>NUCLEOTIDE SEQUENCE</scope>
    <source>
        <strain evidence="3">M-RB-37</strain>
    </source>
</reference>
<dbReference type="AlphaFoldDB" id="A0AAW8JAJ3"/>
<proteinExistence type="predicted"/>
<evidence type="ECO:0000313" key="4">
    <source>
        <dbReference type="Proteomes" id="UP001243844"/>
    </source>
</evidence>
<organism evidence="3 4">
    <name type="scientific">Acinetobacter rudis</name>
    <dbReference type="NCBI Taxonomy" id="632955"/>
    <lineage>
        <taxon>Bacteria</taxon>
        <taxon>Pseudomonadati</taxon>
        <taxon>Pseudomonadota</taxon>
        <taxon>Gammaproteobacteria</taxon>
        <taxon>Moraxellales</taxon>
        <taxon>Moraxellaceae</taxon>
        <taxon>Acinetobacter</taxon>
    </lineage>
</organism>
<feature type="chain" id="PRO_5043409620" evidence="1">
    <location>
        <begin position="25"/>
        <end position="251"/>
    </location>
</feature>
<name>A0AAW8JAJ3_9GAMM</name>
<sequence length="251" mass="28149">MKLFRLLSFVLSSVLGTACSQSQAQYTWVDLPTVNMDIVLIDQLKNLQLFLNDAQHRPYHNFKSLEKNLGSCKTLQFAMNAGMYHANYQPVGLYIEQGQGYTPLNYDNGAGNFFMQPNGVFAWNEQNAVIKTTADYASTNFVANYATQSGPMLVINGQINPQFLKDSKSLKIRNGVGVKNNQVYFVISRTPVSFYEFAKVFKEDLAIDQALYLDGSISSIYLPTQNLYLQRAKLGPIVALLADEQCHAELN</sequence>
<keyword evidence="3" id="KW-0326">Glycosidase</keyword>
<keyword evidence="3" id="KW-0378">Hydrolase</keyword>
<feature type="domain" description="Phosphodiester glycosidase" evidence="2">
    <location>
        <begin position="75"/>
        <end position="220"/>
    </location>
</feature>
<keyword evidence="1" id="KW-0732">Signal</keyword>